<dbReference type="GO" id="GO:0000981">
    <property type="term" value="F:DNA-binding transcription factor activity, RNA polymerase II-specific"/>
    <property type="evidence" value="ECO:0007669"/>
    <property type="project" value="InterPro"/>
</dbReference>
<accession>A0A2J6Q4L7</accession>
<evidence type="ECO:0000256" key="3">
    <source>
        <dbReference type="ARBA" id="ARBA00023242"/>
    </source>
</evidence>
<evidence type="ECO:0000256" key="2">
    <source>
        <dbReference type="ARBA" id="ARBA00022723"/>
    </source>
</evidence>
<dbReference type="PROSITE" id="PS00463">
    <property type="entry name" value="ZN2_CY6_FUNGAL_1"/>
    <property type="match status" value="1"/>
</dbReference>
<keyword evidence="7" id="KW-1185">Reference proteome</keyword>
<feature type="domain" description="Zn(2)-C6 fungal-type" evidence="5">
    <location>
        <begin position="19"/>
        <end position="48"/>
    </location>
</feature>
<dbReference type="AlphaFoldDB" id="A0A2J6Q4L7"/>
<dbReference type="CDD" id="cd12148">
    <property type="entry name" value="fungal_TF_MHR"/>
    <property type="match status" value="1"/>
</dbReference>
<dbReference type="Pfam" id="PF04082">
    <property type="entry name" value="Fungal_trans"/>
    <property type="match status" value="1"/>
</dbReference>
<evidence type="ECO:0000256" key="4">
    <source>
        <dbReference type="SAM" id="MobiDB-lite"/>
    </source>
</evidence>
<dbReference type="SMART" id="SM00066">
    <property type="entry name" value="GAL4"/>
    <property type="match status" value="1"/>
</dbReference>
<dbReference type="GO" id="GO:0008270">
    <property type="term" value="F:zinc ion binding"/>
    <property type="evidence" value="ECO:0007669"/>
    <property type="project" value="InterPro"/>
</dbReference>
<dbReference type="InterPro" id="IPR001138">
    <property type="entry name" value="Zn2Cys6_DnaBD"/>
</dbReference>
<reference evidence="6 7" key="1">
    <citation type="submission" date="2016-05" db="EMBL/GenBank/DDBJ databases">
        <title>A degradative enzymes factory behind the ericoid mycorrhizal symbiosis.</title>
        <authorList>
            <consortium name="DOE Joint Genome Institute"/>
            <person name="Martino E."/>
            <person name="Morin E."/>
            <person name="Grelet G."/>
            <person name="Kuo A."/>
            <person name="Kohler A."/>
            <person name="Daghino S."/>
            <person name="Barry K."/>
            <person name="Choi C."/>
            <person name="Cichocki N."/>
            <person name="Clum A."/>
            <person name="Copeland A."/>
            <person name="Hainaut M."/>
            <person name="Haridas S."/>
            <person name="Labutti K."/>
            <person name="Lindquist E."/>
            <person name="Lipzen A."/>
            <person name="Khouja H.-R."/>
            <person name="Murat C."/>
            <person name="Ohm R."/>
            <person name="Olson A."/>
            <person name="Spatafora J."/>
            <person name="Veneault-Fourrey C."/>
            <person name="Henrissat B."/>
            <person name="Grigoriev I."/>
            <person name="Martin F."/>
            <person name="Perotto S."/>
        </authorList>
    </citation>
    <scope>NUCLEOTIDE SEQUENCE [LARGE SCALE GENOMIC DNA]</scope>
    <source>
        <strain evidence="6 7">UAMH 7357</strain>
    </source>
</reference>
<dbReference type="InterPro" id="IPR036864">
    <property type="entry name" value="Zn2-C6_fun-type_DNA-bd_sf"/>
</dbReference>
<name>A0A2J6Q4L7_9HELO</name>
<dbReference type="InterPro" id="IPR050613">
    <property type="entry name" value="Sec_Metabolite_Reg"/>
</dbReference>
<keyword evidence="3" id="KW-0539">Nucleus</keyword>
<keyword evidence="2" id="KW-0479">Metal-binding</keyword>
<dbReference type="InterPro" id="IPR007219">
    <property type="entry name" value="XnlR_reg_dom"/>
</dbReference>
<dbReference type="CDD" id="cd00067">
    <property type="entry name" value="GAL4"/>
    <property type="match status" value="1"/>
</dbReference>
<dbReference type="GO" id="GO:0006351">
    <property type="term" value="P:DNA-templated transcription"/>
    <property type="evidence" value="ECO:0007669"/>
    <property type="project" value="InterPro"/>
</dbReference>
<dbReference type="OrthoDB" id="2269373at2759"/>
<dbReference type="SMART" id="SM00906">
    <property type="entry name" value="Fungal_trans"/>
    <property type="match status" value="1"/>
</dbReference>
<dbReference type="PANTHER" id="PTHR31001:SF85">
    <property type="entry name" value="ZN(II)2CYS6 TRANSCRIPTION FACTOR (EUROFUNG)"/>
    <property type="match status" value="1"/>
</dbReference>
<dbReference type="PROSITE" id="PS50048">
    <property type="entry name" value="ZN2_CY6_FUNGAL_2"/>
    <property type="match status" value="1"/>
</dbReference>
<dbReference type="EMBL" id="KZ613482">
    <property type="protein sequence ID" value="PMD21225.1"/>
    <property type="molecule type" value="Genomic_DNA"/>
</dbReference>
<feature type="compositionally biased region" description="Low complexity" evidence="4">
    <location>
        <begin position="100"/>
        <end position="113"/>
    </location>
</feature>
<dbReference type="GO" id="GO:0005634">
    <property type="term" value="C:nucleus"/>
    <property type="evidence" value="ECO:0007669"/>
    <property type="project" value="UniProtKB-SubCell"/>
</dbReference>
<comment type="subcellular location">
    <subcellularLocation>
        <location evidence="1">Nucleus</location>
    </subcellularLocation>
</comment>
<dbReference type="Gene3D" id="4.10.240.10">
    <property type="entry name" value="Zn(2)-C6 fungal-type DNA-binding domain"/>
    <property type="match status" value="1"/>
</dbReference>
<organism evidence="6 7">
    <name type="scientific">Hyaloscypha hepaticicola</name>
    <dbReference type="NCBI Taxonomy" id="2082293"/>
    <lineage>
        <taxon>Eukaryota</taxon>
        <taxon>Fungi</taxon>
        <taxon>Dikarya</taxon>
        <taxon>Ascomycota</taxon>
        <taxon>Pezizomycotina</taxon>
        <taxon>Leotiomycetes</taxon>
        <taxon>Helotiales</taxon>
        <taxon>Hyaloscyphaceae</taxon>
        <taxon>Hyaloscypha</taxon>
    </lineage>
</organism>
<feature type="region of interest" description="Disordered" evidence="4">
    <location>
        <begin position="98"/>
        <end position="134"/>
    </location>
</feature>
<dbReference type="PANTHER" id="PTHR31001">
    <property type="entry name" value="UNCHARACTERIZED TRANSCRIPTIONAL REGULATORY PROTEIN"/>
    <property type="match status" value="1"/>
</dbReference>
<dbReference type="SUPFAM" id="SSF57701">
    <property type="entry name" value="Zn2/Cys6 DNA-binding domain"/>
    <property type="match status" value="1"/>
</dbReference>
<gene>
    <name evidence="6" type="ORF">NA56DRAFT_572779</name>
</gene>
<dbReference type="GO" id="GO:0003677">
    <property type="term" value="F:DNA binding"/>
    <property type="evidence" value="ECO:0007669"/>
    <property type="project" value="InterPro"/>
</dbReference>
<proteinExistence type="predicted"/>
<dbReference type="Proteomes" id="UP000235672">
    <property type="component" value="Unassembled WGS sequence"/>
</dbReference>
<evidence type="ECO:0000259" key="5">
    <source>
        <dbReference type="PROSITE" id="PS50048"/>
    </source>
</evidence>
<dbReference type="Pfam" id="PF00172">
    <property type="entry name" value="Zn_clus"/>
    <property type="match status" value="1"/>
</dbReference>
<evidence type="ECO:0000256" key="1">
    <source>
        <dbReference type="ARBA" id="ARBA00004123"/>
    </source>
</evidence>
<sequence>MPLEPSDAGNTQARLHQISCTTCRQRKVKCDKLQRCSNCVRAGIECVYSIPARPKRRIGNGKAPQDVSREELIHRVRRYEALFRKHGVKFDVANHERNVDNSSTSENVTSTNDAMPHDQGSVQPQGDVRPGLAPHNLWTEDLSGEILEDFYDRDSPAVSVPDTPWATSDTLIMSFSSELNFESLTSFHPSTKEIYKLWEKFLDNVNPLVKVIHVPTVQRHLLEASVDLENVSRPFEALMFAIYACAVYSMSNEECLELTSYPRLHLQQRYCKIAHQALLRAEIFGTRNIVVLQAAVMLYLVSVNPQCDPGEVYVLIGMALRVGERMGLHRKTYPSDLSVIEVQTRRRLWWQIVRLDSHCAQKCRVDVLANPEHWQSILPLNVNDSDLTPDMLVEPRGHVGSTEMTFRLMMYDIGKFIRHSTAMAPFGGSWQKLSSLSIPMSNKDHVIDELEEMIESKYLRYCDPVIPLHTLARGVARILISRMRLTTRHPRRFPDRGASMLEEEKQKIFEICLAMIEQDNLLHSLDCVRGFLWFIESEFQVDAFVYLLSELRRRGSEPITEKAWSEISKAFEYHPNLALDKNPLNVAIRNLALKSWESWENRAWQKQNSQIPRPAFIQQLLEQRTSYATTASEYSEENATMDVDVSASNPPIPYMTSAPVNWDFDLTSISDPIVPIDWNYWNDLIQDSENYGVANLAPQTEWTA</sequence>
<evidence type="ECO:0000313" key="6">
    <source>
        <dbReference type="EMBL" id="PMD21225.1"/>
    </source>
</evidence>
<protein>
    <recommendedName>
        <fullName evidence="5">Zn(2)-C6 fungal-type domain-containing protein</fullName>
    </recommendedName>
</protein>
<evidence type="ECO:0000313" key="7">
    <source>
        <dbReference type="Proteomes" id="UP000235672"/>
    </source>
</evidence>